<dbReference type="SUPFAM" id="SSF52980">
    <property type="entry name" value="Restriction endonuclease-like"/>
    <property type="match status" value="1"/>
</dbReference>
<accession>A0A7W6JZI2</accession>
<keyword evidence="2" id="KW-1185">Reference proteome</keyword>
<proteinExistence type="predicted"/>
<dbReference type="EMBL" id="JACIDU010000003">
    <property type="protein sequence ID" value="MBB4102423.1"/>
    <property type="molecule type" value="Genomic_DNA"/>
</dbReference>
<sequence length="268" mass="29736">MFDALIERGFQVDIHSHARAILSVDFPDAVADLEEAIGALSIPIEEIVGSGGGESQGTQRLRRALAQRGWTKMNFTVEKRINGVAREAISHEIDHVKAFAPGVVAAEIEWNNKDPFFDRDLENFKRLHADGAISVGVIITRGTSMQHDLKSMVQRFATERGLNSHEAVVAFGMSRTARQNKEVDRRIKAGQSYEEAWAGQFVSDKYGQATTHWSKLEDRVHRGVGNPCPLVLVGLPSAIVTFDENLELEDIEREDDNLVKEGIADVAY</sequence>
<name>A0A7W6JZI2_9HYPH</name>
<dbReference type="GO" id="GO:0009036">
    <property type="term" value="F:type II site-specific deoxyribonuclease activity"/>
    <property type="evidence" value="ECO:0007669"/>
    <property type="project" value="InterPro"/>
</dbReference>
<evidence type="ECO:0000313" key="1">
    <source>
        <dbReference type="EMBL" id="MBB4102423.1"/>
    </source>
</evidence>
<gene>
    <name evidence="1" type="ORF">GGQ66_000958</name>
</gene>
<dbReference type="AlphaFoldDB" id="A0A7W6JZI2"/>
<dbReference type="InterPro" id="IPR015278">
    <property type="entry name" value="BglII-like"/>
</dbReference>
<protein>
    <recommendedName>
        <fullName evidence="3">Restriction endonuclease</fullName>
    </recommendedName>
</protein>
<evidence type="ECO:0000313" key="2">
    <source>
        <dbReference type="Proteomes" id="UP000584824"/>
    </source>
</evidence>
<evidence type="ECO:0008006" key="3">
    <source>
        <dbReference type="Google" id="ProtNLM"/>
    </source>
</evidence>
<dbReference type="InterPro" id="IPR011335">
    <property type="entry name" value="Restrct_endonuc-II-like"/>
</dbReference>
<dbReference type="Proteomes" id="UP000584824">
    <property type="component" value="Unassembled WGS sequence"/>
</dbReference>
<organism evidence="1 2">
    <name type="scientific">Allorhizobium borbori</name>
    <dbReference type="NCBI Taxonomy" id="485907"/>
    <lineage>
        <taxon>Bacteria</taxon>
        <taxon>Pseudomonadati</taxon>
        <taxon>Pseudomonadota</taxon>
        <taxon>Alphaproteobacteria</taxon>
        <taxon>Hyphomicrobiales</taxon>
        <taxon>Rhizobiaceae</taxon>
        <taxon>Rhizobium/Agrobacterium group</taxon>
        <taxon>Allorhizobium</taxon>
    </lineage>
</organism>
<reference evidence="1 2" key="1">
    <citation type="submission" date="2020-08" db="EMBL/GenBank/DDBJ databases">
        <title>Genomic Encyclopedia of Type Strains, Phase IV (KMG-IV): sequencing the most valuable type-strain genomes for metagenomic binning, comparative biology and taxonomic classification.</title>
        <authorList>
            <person name="Goeker M."/>
        </authorList>
    </citation>
    <scope>NUCLEOTIDE SEQUENCE [LARGE SCALE GENOMIC DNA]</scope>
    <source>
        <strain evidence="1 2">DSM 26385</strain>
    </source>
</reference>
<comment type="caution">
    <text evidence="1">The sequence shown here is derived from an EMBL/GenBank/DDBJ whole genome shotgun (WGS) entry which is preliminary data.</text>
</comment>
<dbReference type="Pfam" id="PF09195">
    <property type="entry name" value="Endonuc-BglII"/>
    <property type="match status" value="1"/>
</dbReference>
<dbReference type="GO" id="GO:0009307">
    <property type="term" value="P:DNA restriction-modification system"/>
    <property type="evidence" value="ECO:0007669"/>
    <property type="project" value="InterPro"/>
</dbReference>
<dbReference type="RefSeq" id="WP_183789975.1">
    <property type="nucleotide sequence ID" value="NZ_JACIDU010000003.1"/>
</dbReference>